<evidence type="ECO:0000313" key="1">
    <source>
        <dbReference type="EMBL" id="AFX99946.1"/>
    </source>
</evidence>
<dbReference type="AlphaFoldDB" id="K7ZDY3"/>
<dbReference type="KEGG" id="bbat:Bdt_0238"/>
<dbReference type="HOGENOM" id="CLU_3285528_0_0_7"/>
<dbReference type="STRING" id="1069642.Bdt_0238"/>
<dbReference type="PATRIC" id="fig|1069642.3.peg.232"/>
<reference evidence="1 2" key="1">
    <citation type="journal article" date="2012" name="BMC Genomics">
        <title>Genome analysis of a simultaneously predatory and prey-independent, novel Bdellovibrio bacteriovorus from the River Tiber, supports in silico predictions of both ancient and recent lateral gene transfer from diverse bacteria.</title>
        <authorList>
            <person name="Hobley L."/>
            <person name="Lerner T.R."/>
            <person name="Williams L.E."/>
            <person name="Lambert C."/>
            <person name="Till R."/>
            <person name="Milner D.S."/>
            <person name="Basford S.M."/>
            <person name="Capeness M.J."/>
            <person name="Fenton A.K."/>
            <person name="Atterbury R.J."/>
            <person name="Harris M.A."/>
            <person name="Sockett R.E."/>
        </authorList>
    </citation>
    <scope>NUCLEOTIDE SEQUENCE [LARGE SCALE GENOMIC DNA]</scope>
    <source>
        <strain evidence="1 2">Tiberius</strain>
    </source>
</reference>
<dbReference type="Proteomes" id="UP000010074">
    <property type="component" value="Chromosome"/>
</dbReference>
<organism evidence="1 2">
    <name type="scientific">Bdellovibrio bacteriovorus str. Tiberius</name>
    <dbReference type="NCBI Taxonomy" id="1069642"/>
    <lineage>
        <taxon>Bacteria</taxon>
        <taxon>Pseudomonadati</taxon>
        <taxon>Bdellovibrionota</taxon>
        <taxon>Bdellovibrionia</taxon>
        <taxon>Bdellovibrionales</taxon>
        <taxon>Pseudobdellovibrionaceae</taxon>
        <taxon>Bdellovibrio</taxon>
    </lineage>
</organism>
<proteinExistence type="predicted"/>
<sequence length="40" mass="4531">MFGSGSDEESKKHTELSSLLGDEWIGGIFEVKFRRVKSRS</sequence>
<protein>
    <submittedName>
        <fullName evidence="1">Uncharacterized protein</fullName>
    </submittedName>
</protein>
<accession>K7ZDY3</accession>
<name>K7ZDY3_BDEBC</name>
<evidence type="ECO:0000313" key="2">
    <source>
        <dbReference type="Proteomes" id="UP000010074"/>
    </source>
</evidence>
<dbReference type="EMBL" id="CP002930">
    <property type="protein sequence ID" value="AFX99946.1"/>
    <property type="molecule type" value="Genomic_DNA"/>
</dbReference>
<gene>
    <name evidence="1" type="ORF">Bdt_0238</name>
</gene>